<dbReference type="InterPro" id="IPR052929">
    <property type="entry name" value="RNase_H-like_EbsB-rel"/>
</dbReference>
<feature type="domain" description="RNase H type-1" evidence="1">
    <location>
        <begin position="104"/>
        <end position="162"/>
    </location>
</feature>
<dbReference type="PANTHER" id="PTHR47074">
    <property type="entry name" value="BNAC02G40300D PROTEIN"/>
    <property type="match status" value="1"/>
</dbReference>
<dbReference type="InterPro" id="IPR002156">
    <property type="entry name" value="RNaseH_domain"/>
</dbReference>
<gene>
    <name evidence="2" type="ORF">SEVIR_5G420100v2</name>
</gene>
<dbReference type="GO" id="GO:0003676">
    <property type="term" value="F:nucleic acid binding"/>
    <property type="evidence" value="ECO:0007669"/>
    <property type="project" value="InterPro"/>
</dbReference>
<name>A0A4U6UUE7_SETVI</name>
<dbReference type="InterPro" id="IPR012337">
    <property type="entry name" value="RNaseH-like_sf"/>
</dbReference>
<dbReference type="CDD" id="cd06222">
    <property type="entry name" value="RNase_H_like"/>
    <property type="match status" value="1"/>
</dbReference>
<dbReference type="Proteomes" id="UP000298652">
    <property type="component" value="Chromosome 5"/>
</dbReference>
<organism evidence="2 3">
    <name type="scientific">Setaria viridis</name>
    <name type="common">Green bristlegrass</name>
    <name type="synonym">Setaria italica subsp. viridis</name>
    <dbReference type="NCBI Taxonomy" id="4556"/>
    <lineage>
        <taxon>Eukaryota</taxon>
        <taxon>Viridiplantae</taxon>
        <taxon>Streptophyta</taxon>
        <taxon>Embryophyta</taxon>
        <taxon>Tracheophyta</taxon>
        <taxon>Spermatophyta</taxon>
        <taxon>Magnoliopsida</taxon>
        <taxon>Liliopsida</taxon>
        <taxon>Poales</taxon>
        <taxon>Poaceae</taxon>
        <taxon>PACMAD clade</taxon>
        <taxon>Panicoideae</taxon>
        <taxon>Panicodae</taxon>
        <taxon>Paniceae</taxon>
        <taxon>Cenchrinae</taxon>
        <taxon>Setaria</taxon>
    </lineage>
</organism>
<dbReference type="Gramene" id="TKW18253">
    <property type="protein sequence ID" value="TKW18253"/>
    <property type="gene ID" value="SEVIR_5G420100v2"/>
</dbReference>
<dbReference type="PANTHER" id="PTHR47074:SF47">
    <property type="entry name" value="RNASE H TYPE-1 DOMAIN-CONTAINING PROTEIN"/>
    <property type="match status" value="1"/>
</dbReference>
<proteinExistence type="predicted"/>
<protein>
    <recommendedName>
        <fullName evidence="1">RNase H type-1 domain-containing protein</fullName>
    </recommendedName>
</protein>
<dbReference type="EMBL" id="CM016556">
    <property type="protein sequence ID" value="TKW18253.1"/>
    <property type="molecule type" value="Genomic_DNA"/>
</dbReference>
<evidence type="ECO:0000313" key="3">
    <source>
        <dbReference type="Proteomes" id="UP000298652"/>
    </source>
</evidence>
<dbReference type="InterPro" id="IPR044730">
    <property type="entry name" value="RNase_H-like_dom_plant"/>
</dbReference>
<dbReference type="AlphaFoldDB" id="A0A4U6UUE7"/>
<keyword evidence="3" id="KW-1185">Reference proteome</keyword>
<accession>A0A4U6UUE7</accession>
<evidence type="ECO:0000259" key="1">
    <source>
        <dbReference type="Pfam" id="PF13456"/>
    </source>
</evidence>
<reference evidence="2" key="1">
    <citation type="submission" date="2019-03" db="EMBL/GenBank/DDBJ databases">
        <title>WGS assembly of Setaria viridis.</title>
        <authorList>
            <person name="Huang P."/>
            <person name="Jenkins J."/>
            <person name="Grimwood J."/>
            <person name="Barry K."/>
            <person name="Healey A."/>
            <person name="Mamidi S."/>
            <person name="Sreedasyam A."/>
            <person name="Shu S."/>
            <person name="Feldman M."/>
            <person name="Wu J."/>
            <person name="Yu Y."/>
            <person name="Chen C."/>
            <person name="Johnson J."/>
            <person name="Rokhsar D."/>
            <person name="Baxter I."/>
            <person name="Schmutz J."/>
            <person name="Brutnell T."/>
            <person name="Kellogg E."/>
        </authorList>
    </citation>
    <scope>NUCLEOTIDE SEQUENCE [LARGE SCALE GENOMIC DNA]</scope>
</reference>
<dbReference type="Pfam" id="PF13456">
    <property type="entry name" value="RVT_3"/>
    <property type="match status" value="1"/>
</dbReference>
<dbReference type="GO" id="GO:0004523">
    <property type="term" value="F:RNA-DNA hybrid ribonuclease activity"/>
    <property type="evidence" value="ECO:0007669"/>
    <property type="project" value="InterPro"/>
</dbReference>
<dbReference type="SUPFAM" id="SSF53098">
    <property type="entry name" value="Ribonuclease H-like"/>
    <property type="match status" value="1"/>
</dbReference>
<sequence>MGLGEKIQQIIDTDLSGSVILEEVITNEDQVQALGVGFAELVLMAGWYIWWERRQFVHGETVQNIPRSAMAITALTKNYMLAARKVVKVRQGWKKPPVGKVMVNVDAGFDENGGCGSVGSVIRDCSGGFLAAAHSFVLHLVDAQMAEAYALKEGLMLAQRIGPLGNLAFVELEPGYRPLFRRASQATRNFGRLHQGTLGIQLPHYT</sequence>
<evidence type="ECO:0000313" key="2">
    <source>
        <dbReference type="EMBL" id="TKW18253.1"/>
    </source>
</evidence>